<dbReference type="EMBL" id="CP029523">
    <property type="protein sequence ID" value="AYU79196.1"/>
    <property type="molecule type" value="Genomic_DNA"/>
</dbReference>
<evidence type="ECO:0000313" key="3">
    <source>
        <dbReference type="EMBL" id="TPP52241.1"/>
    </source>
</evidence>
<evidence type="ECO:0000313" key="5">
    <source>
        <dbReference type="Proteomes" id="UP000318447"/>
    </source>
</evidence>
<keyword evidence="4" id="KW-1185">Reference proteome</keyword>
<sequence>MPPRAARSSNTNSVSVAVKRHLCNAAASPVAAASNGRRARATIVEMPALEADAAASNQSSSRVSRRRRDVVPQETPEWQRMALKTAAAAASRKSRASAAKKTKPNGRRRGPPKGRAESDEDEDEAAPAAELSSQRGEEDADHSASHAEINASSSISSKRARPHRGKAEKAAATPAPKRGQRVPVAELVCPRCRLRMDHWPFCGLSGDAHVLRAPPSAAREEDEARPKEAAAAAAAH</sequence>
<feature type="compositionally biased region" description="Basic and acidic residues" evidence="1">
    <location>
        <begin position="218"/>
        <end position="228"/>
    </location>
</feature>
<dbReference type="Proteomes" id="UP000274082">
    <property type="component" value="Chromosome 24"/>
</dbReference>
<dbReference type="EMBL" id="RHLC01000020">
    <property type="protein sequence ID" value="TPP52241.1"/>
    <property type="molecule type" value="Genomic_DNA"/>
</dbReference>
<evidence type="ECO:0000313" key="2">
    <source>
        <dbReference type="EMBL" id="AYU79196.1"/>
    </source>
</evidence>
<evidence type="ECO:0000313" key="4">
    <source>
        <dbReference type="Proteomes" id="UP000274082"/>
    </source>
</evidence>
<feature type="compositionally biased region" description="Basic residues" evidence="1">
    <location>
        <begin position="92"/>
        <end position="112"/>
    </location>
</feature>
<reference evidence="2 4" key="1">
    <citation type="journal article" date="2018" name="Sci. Rep.">
        <title>A complete Leishmania donovani reference genome identifies novel genetic variations associated with virulence.</title>
        <authorList>
            <person name="Lypaczewski P."/>
            <person name="Hoshizaki J."/>
            <person name="Zhang W.-W."/>
            <person name="McCall L.-I."/>
            <person name="Torcivia-Rodriguez J."/>
            <person name="Simonyan V."/>
            <person name="Kaur A."/>
            <person name="Dewar K."/>
            <person name="Matlashewski G."/>
        </authorList>
    </citation>
    <scope>NUCLEOTIDE SEQUENCE [LARGE SCALE GENOMIC DNA]</scope>
    <source>
        <strain evidence="2 4">LdCL</strain>
    </source>
</reference>
<dbReference type="Proteomes" id="UP000318447">
    <property type="component" value="Unassembled WGS sequence"/>
</dbReference>
<proteinExistence type="predicted"/>
<organism evidence="2 4">
    <name type="scientific">Leishmania donovani</name>
    <dbReference type="NCBI Taxonomy" id="5661"/>
    <lineage>
        <taxon>Eukaryota</taxon>
        <taxon>Discoba</taxon>
        <taxon>Euglenozoa</taxon>
        <taxon>Kinetoplastea</taxon>
        <taxon>Metakinetoplastina</taxon>
        <taxon>Trypanosomatida</taxon>
        <taxon>Trypanosomatidae</taxon>
        <taxon>Leishmaniinae</taxon>
        <taxon>Leishmania</taxon>
    </lineage>
</organism>
<reference evidence="5" key="2">
    <citation type="submission" date="2019-02" db="EMBL/GenBank/DDBJ databases">
        <title>FDA dAtabase for Regulatory Grade micrObial Sequences (FDA-ARGOS): Supporting development and validation of Infectious Disease Dx tests.</title>
        <authorList>
            <person name="Duncan R."/>
            <person name="Fisher C."/>
            <person name="Tallon L."/>
            <person name="Sadzewicz L."/>
            <person name="Sengamalay N."/>
            <person name="Ott S."/>
            <person name="Godinez A."/>
            <person name="Nagaraj S."/>
            <person name="Vavikolanu K."/>
            <person name="Nadendla S."/>
            <person name="Aluvathingal J."/>
            <person name="Sichtig H."/>
        </authorList>
    </citation>
    <scope>NUCLEOTIDE SEQUENCE [LARGE SCALE GENOMIC DNA]</scope>
    <source>
        <strain evidence="5">FDAARGOS_361</strain>
    </source>
</reference>
<reference evidence="3" key="3">
    <citation type="submission" date="2019-02" db="EMBL/GenBank/DDBJ databases">
        <title>FDA dAtabase for Regulatory Grade micrObial Sequences (FDA-ARGOS): Supporting development and validation of Infectious Disease Dx tests.</title>
        <authorList>
            <person name="Duncan R."/>
            <person name="Fisher C."/>
            <person name="Tallon L.J."/>
            <person name="Sadzewicz L."/>
            <person name="Sengamalay N."/>
            <person name="Ott S."/>
            <person name="Godinez A."/>
            <person name="Nagaraj S."/>
            <person name="Nadendla S."/>
            <person name="Sichtig H."/>
        </authorList>
    </citation>
    <scope>NUCLEOTIDE SEQUENCE</scope>
    <source>
        <strain evidence="3">FDAARGOS_361</strain>
    </source>
</reference>
<evidence type="ECO:0000256" key="1">
    <source>
        <dbReference type="SAM" id="MobiDB-lite"/>
    </source>
</evidence>
<dbReference type="VEuPathDB" id="TriTrypDB:LdCL_240016400"/>
<accession>A0A3S7WYB7</accession>
<gene>
    <name evidence="3" type="ORF">CGC21_16180</name>
    <name evidence="2" type="ORF">LdCL_240016400</name>
</gene>
<dbReference type="AlphaFoldDB" id="A0A3S7WYB7"/>
<name>A0A3S7WYB7_LEIDO</name>
<feature type="compositionally biased region" description="Basic and acidic residues" evidence="1">
    <location>
        <begin position="135"/>
        <end position="145"/>
    </location>
</feature>
<feature type="region of interest" description="Disordered" evidence="1">
    <location>
        <begin position="213"/>
        <end position="236"/>
    </location>
</feature>
<feature type="region of interest" description="Disordered" evidence="1">
    <location>
        <begin position="51"/>
        <end position="182"/>
    </location>
</feature>
<protein>
    <submittedName>
        <fullName evidence="2">Uncharacterized protein</fullName>
    </submittedName>
</protein>
<dbReference type="OrthoDB" id="267990at2759"/>